<dbReference type="NCBIfam" id="TIGR01907">
    <property type="entry name" value="casE_Cse3"/>
    <property type="match status" value="1"/>
</dbReference>
<dbReference type="AlphaFoldDB" id="B8FDH8"/>
<name>B8FDH8_DESAL</name>
<accession>B8FDH8</accession>
<keyword evidence="2" id="KW-1185">Reference proteome</keyword>
<dbReference type="RefSeq" id="WP_015949646.1">
    <property type="nucleotide sequence ID" value="NC_011768.1"/>
</dbReference>
<dbReference type="Pfam" id="PF08798">
    <property type="entry name" value="CRISPR_assoc"/>
    <property type="match status" value="1"/>
</dbReference>
<organism evidence="1 2">
    <name type="scientific">Desulfatibacillum aliphaticivorans</name>
    <dbReference type="NCBI Taxonomy" id="218208"/>
    <lineage>
        <taxon>Bacteria</taxon>
        <taxon>Pseudomonadati</taxon>
        <taxon>Thermodesulfobacteriota</taxon>
        <taxon>Desulfobacteria</taxon>
        <taxon>Desulfobacterales</taxon>
        <taxon>Desulfatibacillaceae</taxon>
        <taxon>Desulfatibacillum</taxon>
    </lineage>
</organism>
<dbReference type="SMART" id="SM01101">
    <property type="entry name" value="CRISPR_assoc"/>
    <property type="match status" value="1"/>
</dbReference>
<dbReference type="Proteomes" id="UP000000739">
    <property type="component" value="Chromosome"/>
</dbReference>
<dbReference type="Gene3D" id="3.30.70.1210">
    <property type="entry name" value="Crispr-associated protein, domain 2"/>
    <property type="match status" value="1"/>
</dbReference>
<gene>
    <name evidence="1" type="ordered locus">Dalk_4936</name>
</gene>
<dbReference type="InterPro" id="IPR010179">
    <property type="entry name" value="CRISPR-assoc_prot_Cse3"/>
</dbReference>
<evidence type="ECO:0000313" key="1">
    <source>
        <dbReference type="EMBL" id="ACL06609.1"/>
    </source>
</evidence>
<proteinExistence type="predicted"/>
<evidence type="ECO:0000313" key="2">
    <source>
        <dbReference type="Proteomes" id="UP000000739"/>
    </source>
</evidence>
<sequence length="199" mass="22460">MIATMYTLDRKDCKALGLKDVYGVHKAVYNLFPENNGQGRDFLFADKGGDWNGRKILILSHREPIQPRHGAIDCREVPAAFLDWDYYGFEVVLNPVRRDNASRKLIPVRGRENLHEWFLKKAPGLGFEVEPHSLQVSRMGVEAYAKDGTMRTHNTATFIGKLRVIDPNAFKKSFAQGIGRAKAFGFGLLQLVPLTSDIQ</sequence>
<dbReference type="eggNOG" id="ENOG502ZKAX">
    <property type="taxonomic scope" value="Bacteria"/>
</dbReference>
<dbReference type="SUPFAM" id="SSF117987">
    <property type="entry name" value="CRISPR-associated protein"/>
    <property type="match status" value="2"/>
</dbReference>
<protein>
    <submittedName>
        <fullName evidence="1">CRISPR-associated protein, Cse3 family</fullName>
    </submittedName>
</protein>
<dbReference type="EMBL" id="CP001322">
    <property type="protein sequence ID" value="ACL06609.1"/>
    <property type="molecule type" value="Genomic_DNA"/>
</dbReference>
<dbReference type="KEGG" id="dal:Dalk_4936"/>
<reference evidence="1 2" key="1">
    <citation type="journal article" date="2012" name="Environ. Microbiol.">
        <title>The genome sequence of Desulfatibacillum alkenivorans AK-01: a blueprint for anaerobic alkane oxidation.</title>
        <authorList>
            <person name="Callaghan A.V."/>
            <person name="Morris B.E."/>
            <person name="Pereira I.A."/>
            <person name="McInerney M.J."/>
            <person name="Austin R.N."/>
            <person name="Groves J.T."/>
            <person name="Kukor J.J."/>
            <person name="Suflita J.M."/>
            <person name="Young L.Y."/>
            <person name="Zylstra G.J."/>
            <person name="Wawrik B."/>
        </authorList>
    </citation>
    <scope>NUCLEOTIDE SEQUENCE [LARGE SCALE GENOMIC DNA]</scope>
    <source>
        <strain evidence="1 2">AK-01</strain>
    </source>
</reference>
<dbReference type="Gene3D" id="3.30.70.1200">
    <property type="entry name" value="Crispr-associated protein, domain 1"/>
    <property type="match status" value="1"/>
</dbReference>
<dbReference type="CDD" id="cd09727">
    <property type="entry name" value="Cas6_I-E"/>
    <property type="match status" value="1"/>
</dbReference>
<dbReference type="HOGENOM" id="CLU_1223490_0_0_7"/>